<dbReference type="Gene3D" id="2.60.40.10">
    <property type="entry name" value="Immunoglobulins"/>
    <property type="match status" value="13"/>
</dbReference>
<dbReference type="InterPro" id="IPR017868">
    <property type="entry name" value="Filamin/ABP280_repeat-like"/>
</dbReference>
<dbReference type="FunFam" id="2.60.40.10:FF:001145">
    <property type="entry name" value="Jitterbug, isoform I"/>
    <property type="match status" value="1"/>
</dbReference>
<feature type="repeat" description="Filamin" evidence="3">
    <location>
        <begin position="857"/>
        <end position="939"/>
    </location>
</feature>
<accession>A0A1Y3AUS6</accession>
<keyword evidence="2" id="KW-0677">Repeat</keyword>
<feature type="repeat" description="Filamin" evidence="3">
    <location>
        <begin position="473"/>
        <end position="572"/>
    </location>
</feature>
<dbReference type="InterPro" id="IPR001298">
    <property type="entry name" value="Filamin/ABP280_rpt"/>
</dbReference>
<organism evidence="4 5">
    <name type="scientific">Euroglyphus maynei</name>
    <name type="common">Mayne's house dust mite</name>
    <dbReference type="NCBI Taxonomy" id="6958"/>
    <lineage>
        <taxon>Eukaryota</taxon>
        <taxon>Metazoa</taxon>
        <taxon>Ecdysozoa</taxon>
        <taxon>Arthropoda</taxon>
        <taxon>Chelicerata</taxon>
        <taxon>Arachnida</taxon>
        <taxon>Acari</taxon>
        <taxon>Acariformes</taxon>
        <taxon>Sarcoptiformes</taxon>
        <taxon>Astigmata</taxon>
        <taxon>Psoroptidia</taxon>
        <taxon>Analgoidea</taxon>
        <taxon>Pyroglyphidae</taxon>
        <taxon>Pyroglyphinae</taxon>
        <taxon>Euroglyphus</taxon>
    </lineage>
</organism>
<evidence type="ECO:0000256" key="3">
    <source>
        <dbReference type="PROSITE-ProRule" id="PRU00087"/>
    </source>
</evidence>
<comment type="similarity">
    <text evidence="1">Belongs to the filamin family.</text>
</comment>
<evidence type="ECO:0000313" key="4">
    <source>
        <dbReference type="EMBL" id="OTF70935.1"/>
    </source>
</evidence>
<protein>
    <submittedName>
        <fullName evidence="4">Filamin-A-like protein</fullName>
    </submittedName>
</protein>
<evidence type="ECO:0000256" key="1">
    <source>
        <dbReference type="ARBA" id="ARBA00009238"/>
    </source>
</evidence>
<dbReference type="InterPro" id="IPR014756">
    <property type="entry name" value="Ig_E-set"/>
</dbReference>
<dbReference type="PANTHER" id="PTHR38537">
    <property type="entry name" value="JITTERBUG, ISOFORM N"/>
    <property type="match status" value="1"/>
</dbReference>
<dbReference type="Proteomes" id="UP000194236">
    <property type="component" value="Unassembled WGS sequence"/>
</dbReference>
<feature type="repeat" description="Filamin" evidence="3">
    <location>
        <begin position="23"/>
        <end position="113"/>
    </location>
</feature>
<evidence type="ECO:0000256" key="2">
    <source>
        <dbReference type="ARBA" id="ARBA00022737"/>
    </source>
</evidence>
<sequence length="1110" mass="123740">MPGEYKVQLKYKGEHIQGSPFLTKIYDIKKIKVKDIPNEICLGKMVTFLVEATNAGPGNLEVIVNNGKVPSTPKSLGPSLYAISFVPTDPEIHVIEIKFNGKNVENSPFRCKILDAEKVMFQPLEKVAVNKVSQITVDTNGGLLNENSIIILSPSHQNLKPILLGDHLNGYQIQFSPIEVGDHAIDIKIGGNSIPGCPFLVKVYDAKKVKVTDIKNGFVGKPIYFSINASPAGAGNLEIIVSSNGRNVPNYVQSEGNAKFRVNFKPTEATLHMISCKFNGEQVPGSPFAVQVFEENNPLGTLFSDSSIKNISLNKGVEFRIENPNNEMKQCQIIITTPSRKNINPTIEKLPNYFNVRFKPTEIGPHQMVISLDGLPVPGCPFTSNVYDVNKIKVGQLNKCILRKPYTFQVDASQAGEGTLELVISTDNSSVRAEVLMKSRGLYDVTFLPQECVPHFLNMTFNDEDVPGSPFNIEIIKPPVSTTTATALDDRQMLTGRANQINVVNFRAQSSSVNNIRANIVGPNKTKIPGSLIKVDEQNFKLEYMPKTVGKYRIEIFENDKHLWKEPVFIEVVDPNQIQVVMPPNCLQGKEYEFNVDTSRAGEGELLVKIINDVDQDQEIPFKTKDIETRLHRFSFIPETANIYRIEIYYNKYPVIGSPFIVKVQAHLESIIIYGEGLKTAHCNERAIFFIESEDFSANDFDIIVTDPIRSPLPVKCYQQKNGCLLVEWFPKKIGPHKINVFHGDKPVIGSPFTCEIFDASKVKIEPIESSSFVINKKINLHLNRKNAGYAELDVTVTSPLGRHLPIEVKGMSNGEGELIEFVPTVPGKYKIAITYGNVEIPDSPITFFAQESILPKVSGDGLRFGMINEPCSFIIDAKDIYGSPEIKIDGPESETSFSIEKCNDIYKITYIPLEIGIFDIKVLWNGQEIPESPFHPHIVNIEKVRLIGGWENILDSHNRLNFCIGEEKKLIFDISEAGTGKLNVKIKHNNGFEELPLEQTGSYKYKLIFKPKFCGEYDIYIYFENLLLPKMPIHAIVNENSMEGATVVLRGHGLAGARVGEEAEIIIDGKDAGDGEPEVTLTGVKSDIKVKLVAIGPRLYKALYEPRIP</sequence>
<dbReference type="InterPro" id="IPR013783">
    <property type="entry name" value="Ig-like_fold"/>
</dbReference>
<feature type="repeat" description="Filamin" evidence="3">
    <location>
        <begin position="937"/>
        <end position="1038"/>
    </location>
</feature>
<feature type="repeat" description="Filamin" evidence="3">
    <location>
        <begin position="300"/>
        <end position="386"/>
    </location>
</feature>
<feature type="repeat" description="Filamin" evidence="3">
    <location>
        <begin position="124"/>
        <end position="203"/>
    </location>
</feature>
<feature type="repeat" description="Filamin" evidence="3">
    <location>
        <begin position="755"/>
        <end position="850"/>
    </location>
</feature>
<feature type="repeat" description="Filamin" evidence="3">
    <location>
        <begin position="1"/>
        <end position="25"/>
    </location>
</feature>
<feature type="repeat" description="Filamin" evidence="3">
    <location>
        <begin position="589"/>
        <end position="664"/>
    </location>
</feature>
<reference evidence="4 5" key="1">
    <citation type="submission" date="2017-03" db="EMBL/GenBank/DDBJ databases">
        <title>Genome Survey of Euroglyphus maynei.</title>
        <authorList>
            <person name="Arlian L.G."/>
            <person name="Morgan M.S."/>
            <person name="Rider S.D."/>
        </authorList>
    </citation>
    <scope>NUCLEOTIDE SEQUENCE [LARGE SCALE GENOMIC DNA]</scope>
    <source>
        <strain evidence="4">Arlian Lab</strain>
        <tissue evidence="4">Whole body</tissue>
    </source>
</reference>
<proteinExistence type="inferred from homology"/>
<dbReference type="GO" id="GO:0051015">
    <property type="term" value="F:actin filament binding"/>
    <property type="evidence" value="ECO:0007669"/>
    <property type="project" value="InterPro"/>
</dbReference>
<feature type="repeat" description="Filamin" evidence="3">
    <location>
        <begin position="214"/>
        <end position="292"/>
    </location>
</feature>
<evidence type="ECO:0000313" key="5">
    <source>
        <dbReference type="Proteomes" id="UP000194236"/>
    </source>
</evidence>
<dbReference type="PROSITE" id="PS50194">
    <property type="entry name" value="FILAMIN_REPEAT"/>
    <property type="match status" value="13"/>
</dbReference>
<dbReference type="SMART" id="SM00557">
    <property type="entry name" value="IG_FLMN"/>
    <property type="match status" value="10"/>
</dbReference>
<dbReference type="OrthoDB" id="18740at2759"/>
<dbReference type="InterPro" id="IPR044801">
    <property type="entry name" value="Filamin"/>
</dbReference>
<dbReference type="GO" id="GO:0030036">
    <property type="term" value="P:actin cytoskeleton organization"/>
    <property type="evidence" value="ECO:0007669"/>
    <property type="project" value="InterPro"/>
</dbReference>
<comment type="caution">
    <text evidence="4">The sequence shown here is derived from an EMBL/GenBank/DDBJ whole genome shotgun (WGS) entry which is preliminary data.</text>
</comment>
<dbReference type="EMBL" id="MUJZ01063375">
    <property type="protein sequence ID" value="OTF70935.1"/>
    <property type="molecule type" value="Genomic_DNA"/>
</dbReference>
<name>A0A1Y3AUS6_EURMA</name>
<feature type="repeat" description="Filamin" evidence="3">
    <location>
        <begin position="1040"/>
        <end position="1110"/>
    </location>
</feature>
<dbReference type="AlphaFoldDB" id="A0A1Y3AUS6"/>
<dbReference type="PANTHER" id="PTHR38537:SF13">
    <property type="entry name" value="JITTERBUG, ISOFORM N"/>
    <property type="match status" value="1"/>
</dbReference>
<dbReference type="Pfam" id="PF00630">
    <property type="entry name" value="Filamin"/>
    <property type="match status" value="9"/>
</dbReference>
<feature type="repeat" description="Filamin" evidence="3">
    <location>
        <begin position="397"/>
        <end position="475"/>
    </location>
</feature>
<gene>
    <name evidence="4" type="ORF">BLA29_001012</name>
</gene>
<keyword evidence="5" id="KW-1185">Reference proteome</keyword>
<dbReference type="SUPFAM" id="SSF81296">
    <property type="entry name" value="E set domains"/>
    <property type="match status" value="12"/>
</dbReference>
<feature type="repeat" description="Filamin" evidence="3">
    <location>
        <begin position="663"/>
        <end position="757"/>
    </location>
</feature>
<feature type="non-terminal residue" evidence="4">
    <location>
        <position position="1110"/>
    </location>
</feature>